<feature type="transmembrane region" description="Helical" evidence="14">
    <location>
        <begin position="12"/>
        <end position="33"/>
    </location>
</feature>
<dbReference type="GO" id="GO:0009029">
    <property type="term" value="F:lipid-A 4'-kinase activity"/>
    <property type="evidence" value="ECO:0007669"/>
    <property type="project" value="UniProtKB-UniRule"/>
</dbReference>
<feature type="binding site" evidence="13">
    <location>
        <begin position="59"/>
        <end position="66"/>
    </location>
    <ligand>
        <name>ATP</name>
        <dbReference type="ChEBI" id="CHEBI:30616"/>
    </ligand>
</feature>
<dbReference type="AlphaFoldDB" id="A0A7Y0LB21"/>
<sequence>MIERVWFHNDSAKWWLVPLLLPFTLLFWLLTALRRLLYKAKLLPTHHTDVPVVVIGNIGIGGNGKTPLAIYLIELCKKLSIEVGVVSRGYGGNAPHYPYLLNEQSITAHTGDEPLMLYKRCNVPVAVGPNRVAAVKLLEQQGCQLILADDGLQHYKMARAKEIVVVDGNRLFGNGLLLPAGPLREGTWRLNTANLIVVNGDRQSVVANQVNMTLSPQRFVNVKTAEQISVADFANEHKQVNAIAGIGDPNRFFNTLKACNIAVINARGFVDHHAYQSTDFDKLGKELPIVMTEKDAVKCQTFADENWWYLAISANFEQETENRFEQLLKQCVSNA</sequence>
<evidence type="ECO:0000313" key="16">
    <source>
        <dbReference type="Proteomes" id="UP000568664"/>
    </source>
</evidence>
<keyword evidence="6 13" id="KW-0441">Lipid A biosynthesis</keyword>
<reference evidence="15 16" key="1">
    <citation type="submission" date="2020-04" db="EMBL/GenBank/DDBJ databases">
        <title>Thalassotalea sp. M1531, isolated from the surface of marine red alga.</title>
        <authorList>
            <person name="Pang L."/>
            <person name="Lu D.-C."/>
        </authorList>
    </citation>
    <scope>NUCLEOTIDE SEQUENCE [LARGE SCALE GENOMIC DNA]</scope>
    <source>
        <strain evidence="15 16">M1531</strain>
    </source>
</reference>
<dbReference type="GO" id="GO:0009244">
    <property type="term" value="P:lipopolysaccharide core region biosynthetic process"/>
    <property type="evidence" value="ECO:0007669"/>
    <property type="project" value="TreeGrafter"/>
</dbReference>
<comment type="function">
    <text evidence="1 13">Transfers the gamma-phosphate of ATP to the 4'-position of a tetraacyldisaccharide 1-phosphate intermediate (termed DS-1-P) to form tetraacyldisaccharide 1,4'-bis-phosphate (lipid IVA).</text>
</comment>
<evidence type="ECO:0000256" key="8">
    <source>
        <dbReference type="ARBA" id="ARBA00022741"/>
    </source>
</evidence>
<evidence type="ECO:0000256" key="9">
    <source>
        <dbReference type="ARBA" id="ARBA00022777"/>
    </source>
</evidence>
<evidence type="ECO:0000256" key="14">
    <source>
        <dbReference type="SAM" id="Phobius"/>
    </source>
</evidence>
<evidence type="ECO:0000256" key="4">
    <source>
        <dbReference type="ARBA" id="ARBA00016436"/>
    </source>
</evidence>
<keyword evidence="16" id="KW-1185">Reference proteome</keyword>
<evidence type="ECO:0000313" key="15">
    <source>
        <dbReference type="EMBL" id="NMP31042.1"/>
    </source>
</evidence>
<keyword evidence="14" id="KW-0472">Membrane</keyword>
<comment type="pathway">
    <text evidence="2 13">Glycolipid biosynthesis; lipid IV(A) biosynthesis; lipid IV(A) from (3R)-3-hydroxytetradecanoyl-[acyl-carrier-protein] and UDP-N-acetyl-alpha-D-glucosamine: step 6/6.</text>
</comment>
<dbReference type="SUPFAM" id="SSF52540">
    <property type="entry name" value="P-loop containing nucleoside triphosphate hydrolases"/>
    <property type="match status" value="1"/>
</dbReference>
<dbReference type="NCBIfam" id="TIGR00682">
    <property type="entry name" value="lpxK"/>
    <property type="match status" value="1"/>
</dbReference>
<dbReference type="UniPathway" id="UPA00359">
    <property type="reaction ID" value="UER00482"/>
</dbReference>
<dbReference type="GO" id="GO:0005886">
    <property type="term" value="C:plasma membrane"/>
    <property type="evidence" value="ECO:0007669"/>
    <property type="project" value="TreeGrafter"/>
</dbReference>
<dbReference type="GO" id="GO:0005524">
    <property type="term" value="F:ATP binding"/>
    <property type="evidence" value="ECO:0007669"/>
    <property type="project" value="UniProtKB-UniRule"/>
</dbReference>
<dbReference type="GO" id="GO:0009245">
    <property type="term" value="P:lipid A biosynthetic process"/>
    <property type="evidence" value="ECO:0007669"/>
    <property type="project" value="UniProtKB-UniRule"/>
</dbReference>
<evidence type="ECO:0000256" key="13">
    <source>
        <dbReference type="HAMAP-Rule" id="MF_00409"/>
    </source>
</evidence>
<evidence type="ECO:0000256" key="3">
    <source>
        <dbReference type="ARBA" id="ARBA00012071"/>
    </source>
</evidence>
<dbReference type="PANTHER" id="PTHR42724:SF1">
    <property type="entry name" value="TETRAACYLDISACCHARIDE 4'-KINASE, MITOCHONDRIAL-RELATED"/>
    <property type="match status" value="1"/>
</dbReference>
<evidence type="ECO:0000256" key="7">
    <source>
        <dbReference type="ARBA" id="ARBA00022679"/>
    </source>
</evidence>
<accession>A0A7Y0LB21</accession>
<comment type="similarity">
    <text evidence="13">Belongs to the LpxK family.</text>
</comment>
<gene>
    <name evidence="13" type="primary">lpxK</name>
    <name evidence="15" type="ORF">HII17_05635</name>
</gene>
<evidence type="ECO:0000256" key="6">
    <source>
        <dbReference type="ARBA" id="ARBA00022556"/>
    </source>
</evidence>
<keyword evidence="5 13" id="KW-0444">Lipid biosynthesis</keyword>
<keyword evidence="14" id="KW-0812">Transmembrane</keyword>
<dbReference type="HAMAP" id="MF_00409">
    <property type="entry name" value="LpxK"/>
    <property type="match status" value="1"/>
</dbReference>
<comment type="catalytic activity">
    <reaction evidence="13">
        <text>a lipid A disaccharide + ATP = a lipid IVA + ADP + H(+)</text>
        <dbReference type="Rhea" id="RHEA:67840"/>
        <dbReference type="ChEBI" id="CHEBI:15378"/>
        <dbReference type="ChEBI" id="CHEBI:30616"/>
        <dbReference type="ChEBI" id="CHEBI:176343"/>
        <dbReference type="ChEBI" id="CHEBI:176425"/>
        <dbReference type="ChEBI" id="CHEBI:456216"/>
        <dbReference type="EC" id="2.7.1.130"/>
    </reaction>
</comment>
<dbReference type="Pfam" id="PF02606">
    <property type="entry name" value="LpxK"/>
    <property type="match status" value="1"/>
</dbReference>
<name>A0A7Y0LB21_9GAMM</name>
<comment type="caution">
    <text evidence="15">The sequence shown here is derived from an EMBL/GenBank/DDBJ whole genome shotgun (WGS) entry which is preliminary data.</text>
</comment>
<keyword evidence="10 13" id="KW-0067">ATP-binding</keyword>
<dbReference type="EMBL" id="JABBXH010000002">
    <property type="protein sequence ID" value="NMP31042.1"/>
    <property type="molecule type" value="Genomic_DNA"/>
</dbReference>
<proteinExistence type="inferred from homology"/>
<dbReference type="InterPro" id="IPR027417">
    <property type="entry name" value="P-loop_NTPase"/>
</dbReference>
<keyword evidence="11 13" id="KW-0443">Lipid metabolism</keyword>
<keyword evidence="7 13" id="KW-0808">Transferase</keyword>
<dbReference type="PANTHER" id="PTHR42724">
    <property type="entry name" value="TETRAACYLDISACCHARIDE 4'-KINASE"/>
    <property type="match status" value="1"/>
</dbReference>
<keyword evidence="8 13" id="KW-0547">Nucleotide-binding</keyword>
<dbReference type="InterPro" id="IPR003758">
    <property type="entry name" value="LpxK"/>
</dbReference>
<dbReference type="EC" id="2.7.1.130" evidence="3 13"/>
<organism evidence="15 16">
    <name type="scientific">Thalassotalea algicola</name>
    <dbReference type="NCBI Taxonomy" id="2716224"/>
    <lineage>
        <taxon>Bacteria</taxon>
        <taxon>Pseudomonadati</taxon>
        <taxon>Pseudomonadota</taxon>
        <taxon>Gammaproteobacteria</taxon>
        <taxon>Alteromonadales</taxon>
        <taxon>Colwelliaceae</taxon>
        <taxon>Thalassotalea</taxon>
    </lineage>
</organism>
<evidence type="ECO:0000256" key="2">
    <source>
        <dbReference type="ARBA" id="ARBA00004870"/>
    </source>
</evidence>
<evidence type="ECO:0000256" key="10">
    <source>
        <dbReference type="ARBA" id="ARBA00022840"/>
    </source>
</evidence>
<protein>
    <recommendedName>
        <fullName evidence="4 13">Tetraacyldisaccharide 4'-kinase</fullName>
        <ecNumber evidence="3 13">2.7.1.130</ecNumber>
    </recommendedName>
    <alternativeName>
        <fullName evidence="12 13">Lipid A 4'-kinase</fullName>
    </alternativeName>
</protein>
<evidence type="ECO:0000256" key="12">
    <source>
        <dbReference type="ARBA" id="ARBA00029757"/>
    </source>
</evidence>
<evidence type="ECO:0000256" key="1">
    <source>
        <dbReference type="ARBA" id="ARBA00002274"/>
    </source>
</evidence>
<dbReference type="Proteomes" id="UP000568664">
    <property type="component" value="Unassembled WGS sequence"/>
</dbReference>
<evidence type="ECO:0000256" key="5">
    <source>
        <dbReference type="ARBA" id="ARBA00022516"/>
    </source>
</evidence>
<keyword evidence="9 13" id="KW-0418">Kinase</keyword>
<evidence type="ECO:0000256" key="11">
    <source>
        <dbReference type="ARBA" id="ARBA00023098"/>
    </source>
</evidence>
<keyword evidence="14" id="KW-1133">Transmembrane helix</keyword>